<sequence length="373" mass="44617">MKNKNLLKFITISFFLIFIFSVPIITLFTEDKKISEIENKILTQLPRISFENICNKKFMKNFDEYTSDQFPLRANFIKLKNTYNYIIGQREFRDIYVGKNNKLMEKYKFNKESVDKNISNILNTASYMYESFNIKSKLMVVPTSIAFYKNDLPNFCISDNQKYSLNYINNSISNNNYLNFYTPYDILSKNKDKYIYYNTDHHWTQLGAYLSYLDMFDYKYDNKILFNNYNKVSDDFYGTYYSKALLPMIKGDSIYSYSNFNNFKIEIDFDKTYDTLYDNDKLNSKNKYQYFLHGDPSFAIIYGDKNKSNEVIVFKDSYAHNLLPFLTNNYSKIHVVDPRYYNIDLEDYLNKNPNITEALFINNIQSFNSTFYK</sequence>
<dbReference type="KEGG" id="ril:CRIB_2055"/>
<keyword evidence="1" id="KW-0812">Transmembrane</keyword>
<dbReference type="Proteomes" id="UP000245622">
    <property type="component" value="Chromosome 1"/>
</dbReference>
<dbReference type="Pfam" id="PF14286">
    <property type="entry name" value="DHHW"/>
    <property type="match status" value="1"/>
</dbReference>
<organism evidence="2 3">
    <name type="scientific">Romboutsia ilealis</name>
    <dbReference type="NCBI Taxonomy" id="1115758"/>
    <lineage>
        <taxon>Bacteria</taxon>
        <taxon>Bacillati</taxon>
        <taxon>Bacillota</taxon>
        <taxon>Clostridia</taxon>
        <taxon>Peptostreptococcales</taxon>
        <taxon>Peptostreptococcaceae</taxon>
        <taxon>Romboutsia</taxon>
    </lineage>
</organism>
<dbReference type="InterPro" id="IPR025945">
    <property type="entry name" value="DHHW"/>
</dbReference>
<feature type="transmembrane region" description="Helical" evidence="1">
    <location>
        <begin position="6"/>
        <end position="28"/>
    </location>
</feature>
<dbReference type="GeneID" id="82206079"/>
<evidence type="ECO:0000313" key="2">
    <source>
        <dbReference type="EMBL" id="CED94659.1"/>
    </source>
</evidence>
<keyword evidence="3" id="KW-1185">Reference proteome</keyword>
<proteinExistence type="predicted"/>
<accession>A0A1V1I3F8</accession>
<dbReference type="RefSeq" id="WP_180702161.1">
    <property type="nucleotide sequence ID" value="NZ_CAJUCR010000007.1"/>
</dbReference>
<reference evidence="2 3" key="1">
    <citation type="submission" date="2014-04" db="EMBL/GenBank/DDBJ databases">
        <authorList>
            <person name="Hornung B.V."/>
        </authorList>
    </citation>
    <scope>NUCLEOTIDE SEQUENCE [LARGE SCALE GENOMIC DNA]</scope>
    <source>
        <strain evidence="2 3">CRIB</strain>
    </source>
</reference>
<evidence type="ECO:0000256" key="1">
    <source>
        <dbReference type="SAM" id="Phobius"/>
    </source>
</evidence>
<name>A0A1V1I3F8_9FIRM</name>
<keyword evidence="1" id="KW-1133">Transmembrane helix</keyword>
<dbReference type="AlphaFoldDB" id="A0A1V1I3F8"/>
<dbReference type="EMBL" id="LN555523">
    <property type="protein sequence ID" value="CED94659.1"/>
    <property type="molecule type" value="Genomic_DNA"/>
</dbReference>
<evidence type="ECO:0000313" key="3">
    <source>
        <dbReference type="Proteomes" id="UP000245622"/>
    </source>
</evidence>
<keyword evidence="1" id="KW-0472">Membrane</keyword>
<gene>
    <name evidence="2" type="ORF">CRIB_2055</name>
</gene>
<protein>
    <submittedName>
        <fullName evidence="2">Conserved protein</fullName>
    </submittedName>
</protein>